<name>A0A142KFF3_9ACTN</name>
<feature type="active site" evidence="6">
    <location>
        <position position="158"/>
    </location>
</feature>
<dbReference type="NCBIfam" id="TIGR00079">
    <property type="entry name" value="pept_deformyl"/>
    <property type="match status" value="1"/>
</dbReference>
<dbReference type="GeneID" id="88085493"/>
<reference evidence="7 9" key="2">
    <citation type="submission" date="2016-02" db="EMBL/GenBank/DDBJ databases">
        <title>Complete Genome Sequence of Propionibacterium acidipropionici ATCC 55737.</title>
        <authorList>
            <person name="Luna Flores C.H."/>
            <person name="Nielsen L.K."/>
            <person name="Marcellin E."/>
        </authorList>
    </citation>
    <scope>NUCLEOTIDE SEQUENCE [LARGE SCALE GENOMIC DNA]</scope>
    <source>
        <strain evidence="7 9">ATCC 55737</strain>
    </source>
</reference>
<feature type="binding site" evidence="6">
    <location>
        <position position="161"/>
    </location>
    <ligand>
        <name>Fe cation</name>
        <dbReference type="ChEBI" id="CHEBI:24875"/>
    </ligand>
</feature>
<dbReference type="KEGG" id="aaci:ASQ49_10800"/>
<keyword evidence="10" id="KW-1185">Reference proteome</keyword>
<sequence length="200" mass="22071">MRDNTPTENPGWADLLTGGTLRRVTRWGEPVLHAQTEPVTEFDDDLRVLIRDMFATMTAAEGVGLAATQVGLGLSLFVYDCPDDDGRPHKGAVCNPVVTLPTGRDRNLVSGDEGCLSWPGAFQPLARPDLATCTGQDPWGTEFTVTGTGFFARCLQHETDHCNGTVFGDRLSKRSRRKLDEQHENLDHLYPEDWPVHPKG</sequence>
<evidence type="ECO:0000256" key="1">
    <source>
        <dbReference type="ARBA" id="ARBA00010759"/>
    </source>
</evidence>
<dbReference type="SUPFAM" id="SSF56420">
    <property type="entry name" value="Peptide deformylase"/>
    <property type="match status" value="1"/>
</dbReference>
<evidence type="ECO:0000256" key="6">
    <source>
        <dbReference type="HAMAP-Rule" id="MF_00163"/>
    </source>
</evidence>
<comment type="catalytic activity">
    <reaction evidence="6">
        <text>N-terminal N-formyl-L-methionyl-[peptide] + H2O = N-terminal L-methionyl-[peptide] + formate</text>
        <dbReference type="Rhea" id="RHEA:24420"/>
        <dbReference type="Rhea" id="RHEA-COMP:10639"/>
        <dbReference type="Rhea" id="RHEA-COMP:10640"/>
        <dbReference type="ChEBI" id="CHEBI:15377"/>
        <dbReference type="ChEBI" id="CHEBI:15740"/>
        <dbReference type="ChEBI" id="CHEBI:49298"/>
        <dbReference type="ChEBI" id="CHEBI:64731"/>
        <dbReference type="EC" id="3.5.1.88"/>
    </reaction>
</comment>
<dbReference type="Proteomes" id="UP000178666">
    <property type="component" value="Chromosome"/>
</dbReference>
<dbReference type="PRINTS" id="PR01576">
    <property type="entry name" value="PDEFORMYLASE"/>
</dbReference>
<dbReference type="EC" id="3.5.1.88" evidence="6"/>
<dbReference type="EMBL" id="CP014352">
    <property type="protein sequence ID" value="AMS04841.1"/>
    <property type="molecule type" value="Genomic_DNA"/>
</dbReference>
<keyword evidence="5 6" id="KW-0408">Iron</keyword>
<evidence type="ECO:0000313" key="10">
    <source>
        <dbReference type="Proteomes" id="UP000178666"/>
    </source>
</evidence>
<dbReference type="Pfam" id="PF01327">
    <property type="entry name" value="Pep_deformylase"/>
    <property type="match status" value="1"/>
</dbReference>
<feature type="binding site" evidence="6">
    <location>
        <position position="157"/>
    </location>
    <ligand>
        <name>Fe cation</name>
        <dbReference type="ChEBI" id="CHEBI:24875"/>
    </ligand>
</feature>
<evidence type="ECO:0000256" key="3">
    <source>
        <dbReference type="ARBA" id="ARBA00022801"/>
    </source>
</evidence>
<reference evidence="8 10" key="1">
    <citation type="journal article" date="2016" name="Plant Dis.">
        <title>Improved production of propionic acid using genome shuffling.</title>
        <authorList>
            <person name="Luna-Flores C.H."/>
            <person name="Palfreyman R.W."/>
            <person name="Kromer J.O."/>
            <person name="Nielsen L.K."/>
            <person name="Marcellin E."/>
        </authorList>
    </citation>
    <scope>NUCLEOTIDE SEQUENCE [LARGE SCALE GENOMIC DNA]</scope>
    <source>
        <strain evidence="8 10">F3E8</strain>
    </source>
</reference>
<evidence type="ECO:0000256" key="2">
    <source>
        <dbReference type="ARBA" id="ARBA00022723"/>
    </source>
</evidence>
<evidence type="ECO:0000256" key="5">
    <source>
        <dbReference type="ARBA" id="ARBA00023004"/>
    </source>
</evidence>
<proteinExistence type="inferred from homology"/>
<dbReference type="GO" id="GO:0006412">
    <property type="term" value="P:translation"/>
    <property type="evidence" value="ECO:0007669"/>
    <property type="project" value="UniProtKB-UniRule"/>
</dbReference>
<evidence type="ECO:0000313" key="9">
    <source>
        <dbReference type="Proteomes" id="UP000075221"/>
    </source>
</evidence>
<comment type="similarity">
    <text evidence="1 6">Belongs to the polypeptide deformylase family.</text>
</comment>
<keyword evidence="3 6" id="KW-0378">Hydrolase</keyword>
<dbReference type="AlphaFoldDB" id="A0A142KFF3"/>
<dbReference type="PIRSF" id="PIRSF004749">
    <property type="entry name" value="Pep_def"/>
    <property type="match status" value="1"/>
</dbReference>
<dbReference type="HAMAP" id="MF_00163">
    <property type="entry name" value="Pep_deformylase"/>
    <property type="match status" value="1"/>
</dbReference>
<dbReference type="RefSeq" id="WP_015070901.1">
    <property type="nucleotide sequence ID" value="NZ_CP013126.1"/>
</dbReference>
<evidence type="ECO:0000313" key="8">
    <source>
        <dbReference type="EMBL" id="AOZ46325.1"/>
    </source>
</evidence>
<dbReference type="Proteomes" id="UP000075221">
    <property type="component" value="Chromosome"/>
</dbReference>
<dbReference type="OrthoDB" id="9804313at2"/>
<dbReference type="CDD" id="cd00487">
    <property type="entry name" value="Pep_deformylase"/>
    <property type="match status" value="1"/>
</dbReference>
<feature type="binding site" evidence="6">
    <location>
        <position position="115"/>
    </location>
    <ligand>
        <name>Fe cation</name>
        <dbReference type="ChEBI" id="CHEBI:24875"/>
    </ligand>
</feature>
<dbReference type="NCBIfam" id="NF001159">
    <property type="entry name" value="PRK00150.1-3"/>
    <property type="match status" value="1"/>
</dbReference>
<evidence type="ECO:0000313" key="7">
    <source>
        <dbReference type="EMBL" id="AMS04841.1"/>
    </source>
</evidence>
<dbReference type="GO" id="GO:0042586">
    <property type="term" value="F:peptide deformylase activity"/>
    <property type="evidence" value="ECO:0007669"/>
    <property type="project" value="UniProtKB-UniRule"/>
</dbReference>
<dbReference type="InterPro" id="IPR036821">
    <property type="entry name" value="Peptide_deformylase_sf"/>
</dbReference>
<protein>
    <recommendedName>
        <fullName evidence="6">Peptide deformylase</fullName>
        <shortName evidence="6">PDF</shortName>
        <ecNumber evidence="6">3.5.1.88</ecNumber>
    </recommendedName>
    <alternativeName>
        <fullName evidence="6">Polypeptide deformylase</fullName>
    </alternativeName>
</protein>
<organism evidence="7 9">
    <name type="scientific">Acidipropionibacterium acidipropionici</name>
    <dbReference type="NCBI Taxonomy" id="1748"/>
    <lineage>
        <taxon>Bacteria</taxon>
        <taxon>Bacillati</taxon>
        <taxon>Actinomycetota</taxon>
        <taxon>Actinomycetes</taxon>
        <taxon>Propionibacteriales</taxon>
        <taxon>Propionibacteriaceae</taxon>
        <taxon>Acidipropionibacterium</taxon>
    </lineage>
</organism>
<evidence type="ECO:0000256" key="4">
    <source>
        <dbReference type="ARBA" id="ARBA00022917"/>
    </source>
</evidence>
<dbReference type="PANTHER" id="PTHR10458:SF2">
    <property type="entry name" value="PEPTIDE DEFORMYLASE, MITOCHONDRIAL"/>
    <property type="match status" value="1"/>
</dbReference>
<comment type="cofactor">
    <cofactor evidence="6">
        <name>Fe(2+)</name>
        <dbReference type="ChEBI" id="CHEBI:29033"/>
    </cofactor>
    <text evidence="6">Binds 1 Fe(2+) ion.</text>
</comment>
<keyword evidence="4 6" id="KW-0648">Protein biosynthesis</keyword>
<dbReference type="OMA" id="VCIQHEI"/>
<dbReference type="EMBL" id="CP015970">
    <property type="protein sequence ID" value="AOZ46325.1"/>
    <property type="molecule type" value="Genomic_DNA"/>
</dbReference>
<dbReference type="InterPro" id="IPR023635">
    <property type="entry name" value="Peptide_deformylase"/>
</dbReference>
<gene>
    <name evidence="6" type="primary">def</name>
    <name evidence="8" type="ORF">A8L58_05910</name>
    <name evidence="7" type="ORF">AXH35_04445</name>
</gene>
<keyword evidence="2 6" id="KW-0479">Metal-binding</keyword>
<accession>A0A142KFF3</accession>
<comment type="function">
    <text evidence="6">Removes the formyl group from the N-terminal Met of newly synthesized proteins. Requires at least a dipeptide for an efficient rate of reaction. N-terminal L-methionine is a prerequisite for activity but the enzyme has broad specificity at other positions.</text>
</comment>
<dbReference type="PANTHER" id="PTHR10458">
    <property type="entry name" value="PEPTIDE DEFORMYLASE"/>
    <property type="match status" value="1"/>
</dbReference>
<dbReference type="Gene3D" id="3.90.45.10">
    <property type="entry name" value="Peptide deformylase"/>
    <property type="match status" value="1"/>
</dbReference>
<dbReference type="GO" id="GO:0046872">
    <property type="term" value="F:metal ion binding"/>
    <property type="evidence" value="ECO:0007669"/>
    <property type="project" value="UniProtKB-KW"/>
</dbReference>